<dbReference type="SUPFAM" id="SSF52047">
    <property type="entry name" value="RNI-like"/>
    <property type="match status" value="1"/>
</dbReference>
<comment type="caution">
    <text evidence="1">The sequence shown here is derived from an EMBL/GenBank/DDBJ whole genome shotgun (WGS) entry which is preliminary data.</text>
</comment>
<dbReference type="EMBL" id="JAACJP010000035">
    <property type="protein sequence ID" value="KAF5374637.1"/>
    <property type="molecule type" value="Genomic_DNA"/>
</dbReference>
<name>A0A8H5H0V9_9AGAR</name>
<dbReference type="AlphaFoldDB" id="A0A8H5H0V9"/>
<dbReference type="OrthoDB" id="3258311at2759"/>
<accession>A0A8H5H0V9</accession>
<sequence>MYCDDDLLPGNDFRIYGTWKSFPYLRIFEEDEAESRSLQILRKAAAKEEGTVIDNAVIEASTLSYVRAWRVLGFFKSLEGVHKRLFELQTTWNAYLADFIKLSIHVKKVPPQQVALGNSGRFYTVNDYDFEDEASWNAFLTRWKIPEGFDFDALLTHTQRTLETMAKNPIPPIQQLCLVDLPTELLALVFEHAELSMARLLSLTCRKLNEIGRRFIHRTRNLFLEFPRDAWKRWSDSGLSQDQFLPQVAYESRINALALCDFLLGRQDLLDDVRDLYVSDRWFMSGLLDSFEVSSLDNGQFHIPLYSAFTDVVTASHNLTSLTFTNIVLSLPMVRCICGLSGLSALDLRSGGMSLEGREALMNDGRMILSSNIIDLCIRGPANSIANFWYCVLFCPRLRNFSAQSNYDDDSLPSPPEALWPKCRFFQTLEFLYLKNISHDTIIPFAAWIANAMSLPRLTHVKLHTSSGMPDHEMMLILRALEVAPLRVLSIDGLEEADFALFDSIAQLFPDLVGLTLSRRASDRQRRTRSVKWPGPEWQYASLLAQFTKLRHFGWNNDQLYGSFSTYTLLHFEEGFIDLVDFVRWGEARENEWLEEGDWTPKLFAIHCPTLETFSYTKSFDALYLVRTSDGVIVTKVPPWGARPYHYSEWDPSDFEGRWPRVRPEKRTDELHVS</sequence>
<evidence type="ECO:0008006" key="3">
    <source>
        <dbReference type="Google" id="ProtNLM"/>
    </source>
</evidence>
<reference evidence="1 2" key="1">
    <citation type="journal article" date="2020" name="ISME J.">
        <title>Uncovering the hidden diversity of litter-decomposition mechanisms in mushroom-forming fungi.</title>
        <authorList>
            <person name="Floudas D."/>
            <person name="Bentzer J."/>
            <person name="Ahren D."/>
            <person name="Johansson T."/>
            <person name="Persson P."/>
            <person name="Tunlid A."/>
        </authorList>
    </citation>
    <scope>NUCLEOTIDE SEQUENCE [LARGE SCALE GENOMIC DNA]</scope>
    <source>
        <strain evidence="1 2">CBS 661.87</strain>
    </source>
</reference>
<dbReference type="Proteomes" id="UP000565441">
    <property type="component" value="Unassembled WGS sequence"/>
</dbReference>
<gene>
    <name evidence="1" type="ORF">D9615_008937</name>
</gene>
<proteinExistence type="predicted"/>
<protein>
    <recommendedName>
        <fullName evidence="3">F-box domain-containing protein</fullName>
    </recommendedName>
</protein>
<evidence type="ECO:0000313" key="2">
    <source>
        <dbReference type="Proteomes" id="UP000565441"/>
    </source>
</evidence>
<evidence type="ECO:0000313" key="1">
    <source>
        <dbReference type="EMBL" id="KAF5374637.1"/>
    </source>
</evidence>
<dbReference type="InterPro" id="IPR032675">
    <property type="entry name" value="LRR_dom_sf"/>
</dbReference>
<dbReference type="Gene3D" id="3.80.10.10">
    <property type="entry name" value="Ribonuclease Inhibitor"/>
    <property type="match status" value="1"/>
</dbReference>
<keyword evidence="2" id="KW-1185">Reference proteome</keyword>
<organism evidence="1 2">
    <name type="scientific">Tricholomella constricta</name>
    <dbReference type="NCBI Taxonomy" id="117010"/>
    <lineage>
        <taxon>Eukaryota</taxon>
        <taxon>Fungi</taxon>
        <taxon>Dikarya</taxon>
        <taxon>Basidiomycota</taxon>
        <taxon>Agaricomycotina</taxon>
        <taxon>Agaricomycetes</taxon>
        <taxon>Agaricomycetidae</taxon>
        <taxon>Agaricales</taxon>
        <taxon>Tricholomatineae</taxon>
        <taxon>Lyophyllaceae</taxon>
        <taxon>Tricholomella</taxon>
    </lineage>
</organism>